<feature type="transmembrane region" description="Helical" evidence="11">
    <location>
        <begin position="55"/>
        <end position="74"/>
    </location>
</feature>
<evidence type="ECO:0000313" key="12">
    <source>
        <dbReference type="EMBL" id="CAB3807485.1"/>
    </source>
</evidence>
<gene>
    <name evidence="12" type="ORF">LMG28614_06611</name>
</gene>
<keyword evidence="10" id="KW-0449">Lipoprotein</keyword>
<keyword evidence="5 11" id="KW-0812">Transmembrane</keyword>
<dbReference type="AlphaFoldDB" id="A0A6S7DHP3"/>
<keyword evidence="4" id="KW-1003">Cell membrane</keyword>
<dbReference type="EMBL" id="CADIKK010000051">
    <property type="protein sequence ID" value="CAB3807485.1"/>
    <property type="molecule type" value="Genomic_DNA"/>
</dbReference>
<dbReference type="RefSeq" id="WP_246279307.1">
    <property type="nucleotide sequence ID" value="NZ_CADIKK010000051.1"/>
</dbReference>
<keyword evidence="8 11" id="KW-0472">Membrane</keyword>
<keyword evidence="9" id="KW-0564">Palmitate</keyword>
<keyword evidence="7 11" id="KW-1133">Transmembrane helix</keyword>
<dbReference type="GO" id="GO:0016020">
    <property type="term" value="C:membrane"/>
    <property type="evidence" value="ECO:0007669"/>
    <property type="project" value="UniProtKB-SubCell"/>
</dbReference>
<dbReference type="Pfam" id="PF17090">
    <property type="entry name" value="Ytca"/>
    <property type="match status" value="1"/>
</dbReference>
<evidence type="ECO:0000256" key="10">
    <source>
        <dbReference type="ARBA" id="ARBA00023288"/>
    </source>
</evidence>
<evidence type="ECO:0000256" key="4">
    <source>
        <dbReference type="ARBA" id="ARBA00022475"/>
    </source>
</evidence>
<evidence type="ECO:0000256" key="8">
    <source>
        <dbReference type="ARBA" id="ARBA00023136"/>
    </source>
</evidence>
<evidence type="ECO:0000256" key="2">
    <source>
        <dbReference type="ARBA" id="ARBA00008208"/>
    </source>
</evidence>
<feature type="transmembrane region" description="Helical" evidence="11">
    <location>
        <begin position="86"/>
        <end position="105"/>
    </location>
</feature>
<keyword evidence="13" id="KW-1185">Reference proteome</keyword>
<sequence length="108" mass="11376">MGDVLNALGCAHWTSRIRGFIIPRAGQFLAMFGSLLLCGRTFAPSIALFGAGFPDWVFCIAGGVAATSVVHVALGRRGVRSWIAPLAVSYPALSASLAMAAWLIIFSH</sequence>
<name>A0A6S7DHP3_9BURK</name>
<accession>A0A6S7DHP3</accession>
<organism evidence="12 13">
    <name type="scientific">Paraburkholderia ultramafica</name>
    <dbReference type="NCBI Taxonomy" id="1544867"/>
    <lineage>
        <taxon>Bacteria</taxon>
        <taxon>Pseudomonadati</taxon>
        <taxon>Pseudomonadota</taxon>
        <taxon>Betaproteobacteria</taxon>
        <taxon>Burkholderiales</taxon>
        <taxon>Burkholderiaceae</taxon>
        <taxon>Paraburkholderia</taxon>
    </lineage>
</organism>
<evidence type="ECO:0000256" key="9">
    <source>
        <dbReference type="ARBA" id="ARBA00023139"/>
    </source>
</evidence>
<dbReference type="InterPro" id="IPR031381">
    <property type="entry name" value="YtcA"/>
</dbReference>
<evidence type="ECO:0000256" key="1">
    <source>
        <dbReference type="ARBA" id="ARBA00004141"/>
    </source>
</evidence>
<evidence type="ECO:0000256" key="11">
    <source>
        <dbReference type="SAM" id="Phobius"/>
    </source>
</evidence>
<evidence type="ECO:0000256" key="7">
    <source>
        <dbReference type="ARBA" id="ARBA00022989"/>
    </source>
</evidence>
<comment type="subcellular location">
    <subcellularLocation>
        <location evidence="1">Membrane</location>
        <topology evidence="1">Multi-pass membrane protein</topology>
    </subcellularLocation>
</comment>
<evidence type="ECO:0000256" key="6">
    <source>
        <dbReference type="ARBA" id="ARBA00022729"/>
    </source>
</evidence>
<keyword evidence="6" id="KW-0732">Signal</keyword>
<evidence type="ECO:0000256" key="5">
    <source>
        <dbReference type="ARBA" id="ARBA00022692"/>
    </source>
</evidence>
<feature type="transmembrane region" description="Helical" evidence="11">
    <location>
        <begin position="28"/>
        <end position="49"/>
    </location>
</feature>
<dbReference type="Proteomes" id="UP000494365">
    <property type="component" value="Unassembled WGS sequence"/>
</dbReference>
<comment type="similarity">
    <text evidence="2">Belongs to the YtcA family.</text>
</comment>
<protein>
    <recommendedName>
        <fullName evidence="3">Uncharacterized protein YtcA</fullName>
    </recommendedName>
</protein>
<evidence type="ECO:0000313" key="13">
    <source>
        <dbReference type="Proteomes" id="UP000494365"/>
    </source>
</evidence>
<reference evidence="12 13" key="1">
    <citation type="submission" date="2020-04" db="EMBL/GenBank/DDBJ databases">
        <authorList>
            <person name="De Canck E."/>
        </authorList>
    </citation>
    <scope>NUCLEOTIDE SEQUENCE [LARGE SCALE GENOMIC DNA]</scope>
    <source>
        <strain evidence="12 13">LMG 28614</strain>
    </source>
</reference>
<evidence type="ECO:0000256" key="3">
    <source>
        <dbReference type="ARBA" id="ARBA00021237"/>
    </source>
</evidence>
<proteinExistence type="inferred from homology"/>